<feature type="transmembrane region" description="Helical" evidence="1">
    <location>
        <begin position="266"/>
        <end position="293"/>
    </location>
</feature>
<keyword evidence="3" id="KW-1185">Reference proteome</keyword>
<feature type="transmembrane region" description="Helical" evidence="1">
    <location>
        <begin position="345"/>
        <end position="365"/>
    </location>
</feature>
<evidence type="ECO:0000313" key="2">
    <source>
        <dbReference type="EMBL" id="MBC4019117.1"/>
    </source>
</evidence>
<dbReference type="EMBL" id="JACOMF010000121">
    <property type="protein sequence ID" value="MBC4019117.1"/>
    <property type="molecule type" value="Genomic_DNA"/>
</dbReference>
<accession>A0A9X0R657</accession>
<feature type="transmembrane region" description="Helical" evidence="1">
    <location>
        <begin position="31"/>
        <end position="57"/>
    </location>
</feature>
<reference evidence="2" key="1">
    <citation type="submission" date="2020-08" db="EMBL/GenBank/DDBJ databases">
        <authorList>
            <person name="Hu Y."/>
            <person name="Nguyen S.V."/>
            <person name="Li F."/>
            <person name="Fanning S."/>
        </authorList>
    </citation>
    <scope>NUCLEOTIDE SEQUENCE</scope>
    <source>
        <strain evidence="2">SYSU D8009</strain>
    </source>
</reference>
<dbReference type="RefSeq" id="WP_186773848.1">
    <property type="nucleotide sequence ID" value="NZ_JACOMF010000121.1"/>
</dbReference>
<name>A0A9X0R657_9PROT</name>
<gene>
    <name evidence="2" type="ORF">H7965_28175</name>
</gene>
<feature type="transmembrane region" description="Helical" evidence="1">
    <location>
        <begin position="399"/>
        <end position="421"/>
    </location>
</feature>
<keyword evidence="1" id="KW-1133">Transmembrane helix</keyword>
<sequence>MARRLDLDVALGHAAPDRLTVLVVAYMLTPAVIFLGTWLAIGAALVMVPFALAALVLTPGWRGAWPFGWAATLACLGLLWAGGATGTHHLLYSAADWQIRDAVLLDLTVGPGPLVYGVGDQAWLLRAPLGYYMPAALIGQMLGFGAAQVALWAWTGLGLALTLALLSCLACDVAPPGQARIACVVTASLFVIFGGLDMVPNLWLDWKAGAGPLASWGRGGDWWAQLFQYSGHVTLLLWAPNHALPAWLATLLLLRHGYDPRFARVAALPLAAGVLWSPLAVFGASVLTLVVLLQGGAVAALRAAIAPVNLLAAAFATPLCLYLLADPAGIPHYPLLWKYPEAWAAGRWLLFLLVEVLCWAGFALLLVRGRMLVAAVVMLCLLPGYVFGPGNEMTMRGGIAPLVVLAVATAAGLLAPAVGRVRQASRAGLIACTILAAMGSVMEASLVVTRAPWPASRDCSLPEAARQSVFTGSTDWSHYVARWPAPMLHAWLASPRLSRVDVHSLARCWPGGSA</sequence>
<feature type="transmembrane region" description="Helical" evidence="1">
    <location>
        <begin position="371"/>
        <end position="387"/>
    </location>
</feature>
<evidence type="ECO:0000313" key="3">
    <source>
        <dbReference type="Proteomes" id="UP000600101"/>
    </source>
</evidence>
<feature type="transmembrane region" description="Helical" evidence="1">
    <location>
        <begin position="64"/>
        <end position="83"/>
    </location>
</feature>
<keyword evidence="1" id="KW-0812">Transmembrane</keyword>
<dbReference type="AlphaFoldDB" id="A0A9X0R657"/>
<feature type="transmembrane region" description="Helical" evidence="1">
    <location>
        <begin position="181"/>
        <end position="203"/>
    </location>
</feature>
<proteinExistence type="predicted"/>
<feature type="transmembrane region" description="Helical" evidence="1">
    <location>
        <begin position="151"/>
        <end position="174"/>
    </location>
</feature>
<comment type="caution">
    <text evidence="2">The sequence shown here is derived from an EMBL/GenBank/DDBJ whole genome shotgun (WGS) entry which is preliminary data.</text>
</comment>
<protein>
    <submittedName>
        <fullName evidence="2">Uncharacterized protein</fullName>
    </submittedName>
</protein>
<keyword evidence="1" id="KW-0472">Membrane</keyword>
<organism evidence="2 3">
    <name type="scientific">Siccirubricoccus deserti</name>
    <dbReference type="NCBI Taxonomy" id="2013562"/>
    <lineage>
        <taxon>Bacteria</taxon>
        <taxon>Pseudomonadati</taxon>
        <taxon>Pseudomonadota</taxon>
        <taxon>Alphaproteobacteria</taxon>
        <taxon>Acetobacterales</taxon>
        <taxon>Roseomonadaceae</taxon>
        <taxon>Siccirubricoccus</taxon>
    </lineage>
</organism>
<feature type="transmembrane region" description="Helical" evidence="1">
    <location>
        <begin position="299"/>
        <end position="324"/>
    </location>
</feature>
<dbReference type="Proteomes" id="UP000600101">
    <property type="component" value="Unassembled WGS sequence"/>
</dbReference>
<evidence type="ECO:0000256" key="1">
    <source>
        <dbReference type="SAM" id="Phobius"/>
    </source>
</evidence>